<dbReference type="AlphaFoldDB" id="X8AGE6"/>
<evidence type="ECO:0000313" key="2">
    <source>
        <dbReference type="EMBL" id="EUA29920.1"/>
    </source>
</evidence>
<dbReference type="PATRIC" id="fig|1299334.3.peg.5864"/>
<name>X8AGE6_MYCXE</name>
<gene>
    <name evidence="2" type="ORF">I553_4174</name>
</gene>
<feature type="region of interest" description="Disordered" evidence="1">
    <location>
        <begin position="49"/>
        <end position="78"/>
    </location>
</feature>
<evidence type="ECO:0000256" key="1">
    <source>
        <dbReference type="SAM" id="MobiDB-lite"/>
    </source>
</evidence>
<sequence length="78" mass="8569">MARRLEEFPRCAAGLVEGRLSLDQVGVIAAGPLRALTSTMRSWRRWPRSTSCAPRCGSNRDPTRAAAASAAFDHQDQR</sequence>
<comment type="caution">
    <text evidence="2">The sequence shown here is derived from an EMBL/GenBank/DDBJ whole genome shotgun (WGS) entry which is preliminary data.</text>
</comment>
<accession>X8AGE6</accession>
<reference evidence="2" key="1">
    <citation type="submission" date="2014-01" db="EMBL/GenBank/DDBJ databases">
        <authorList>
            <person name="Brown-Elliot B."/>
            <person name="Wallace R."/>
            <person name="Lenaerts A."/>
            <person name="Ordway D."/>
            <person name="DeGroote M.A."/>
            <person name="Parker T."/>
            <person name="Sizemore C."/>
            <person name="Tallon L.J."/>
            <person name="Sadzewicz L.K."/>
            <person name="Sengamalay N."/>
            <person name="Fraser C.M."/>
            <person name="Hine E."/>
            <person name="Shefchek K.A."/>
            <person name="Das S.P."/>
            <person name="Tettelin H."/>
        </authorList>
    </citation>
    <scope>NUCLEOTIDE SEQUENCE [LARGE SCALE GENOMIC DNA]</scope>
    <source>
        <strain evidence="2">4042</strain>
    </source>
</reference>
<dbReference type="EMBL" id="JAOB01000060">
    <property type="protein sequence ID" value="EUA29920.1"/>
    <property type="molecule type" value="Genomic_DNA"/>
</dbReference>
<protein>
    <submittedName>
        <fullName evidence="2">Uncharacterized protein</fullName>
    </submittedName>
</protein>
<organism evidence="2">
    <name type="scientific">Mycobacterium xenopi 4042</name>
    <dbReference type="NCBI Taxonomy" id="1299334"/>
    <lineage>
        <taxon>Bacteria</taxon>
        <taxon>Bacillati</taxon>
        <taxon>Actinomycetota</taxon>
        <taxon>Actinomycetes</taxon>
        <taxon>Mycobacteriales</taxon>
        <taxon>Mycobacteriaceae</taxon>
        <taxon>Mycobacterium</taxon>
    </lineage>
</organism>
<proteinExistence type="predicted"/>